<name>A0A0F6IA12_LEPIR</name>
<protein>
    <submittedName>
        <fullName evidence="1">Uncharacterized protein</fullName>
    </submittedName>
</protein>
<dbReference type="EMBL" id="AKWR02000198">
    <property type="protein sequence ID" value="EMJ34887.1"/>
    <property type="molecule type" value="Genomic_DNA"/>
</dbReference>
<comment type="caution">
    <text evidence="1">The sequence shown here is derived from an EMBL/GenBank/DDBJ whole genome shotgun (WGS) entry which is preliminary data.</text>
</comment>
<evidence type="ECO:0000313" key="1">
    <source>
        <dbReference type="EMBL" id="EMJ34887.1"/>
    </source>
</evidence>
<sequence>MNHSQIFVNPFRSKEFEKCVKKENSKDYILKKETFNPNLWFLSKIIIWYQTYGLGISVQDMTELLV</sequence>
<evidence type="ECO:0000313" key="2">
    <source>
        <dbReference type="Proteomes" id="UP000012164"/>
    </source>
</evidence>
<reference evidence="1 2" key="1">
    <citation type="submission" date="2013-01" db="EMBL/GenBank/DDBJ databases">
        <authorList>
            <person name="Harkins D.M."/>
            <person name="Durkin A.S."/>
            <person name="Brinkac L.M."/>
            <person name="Haft D.H."/>
            <person name="Selengut J.D."/>
            <person name="Sanka R."/>
            <person name="DePew J."/>
            <person name="Purushe J."/>
            <person name="Peacock S.J."/>
            <person name="Thaipadungpanit J."/>
            <person name="Wuthiekanun V.W."/>
            <person name="Day N.P."/>
            <person name="Vinetz J.M."/>
            <person name="Sutton G.G."/>
            <person name="Nierman W.C."/>
            <person name="Fouts D.E."/>
        </authorList>
    </citation>
    <scope>NUCLEOTIDE SEQUENCE [LARGE SCALE GENOMIC DNA]</scope>
    <source>
        <strain evidence="1 2">FPW1039</strain>
    </source>
</reference>
<proteinExistence type="predicted"/>
<dbReference type="AlphaFoldDB" id="A0A0F6IA12"/>
<organism evidence="1 2">
    <name type="scientific">Leptospira interrogans str. FPW1039</name>
    <dbReference type="NCBI Taxonomy" id="1193040"/>
    <lineage>
        <taxon>Bacteria</taxon>
        <taxon>Pseudomonadati</taxon>
        <taxon>Spirochaetota</taxon>
        <taxon>Spirochaetia</taxon>
        <taxon>Leptospirales</taxon>
        <taxon>Leptospiraceae</taxon>
        <taxon>Leptospira</taxon>
    </lineage>
</organism>
<gene>
    <name evidence="1" type="ORF">LEP1GSC079_4584</name>
</gene>
<accession>A0A0F6IA12</accession>
<dbReference type="Proteomes" id="UP000012164">
    <property type="component" value="Unassembled WGS sequence"/>
</dbReference>